<evidence type="ECO:0000313" key="18">
    <source>
        <dbReference type="Proteomes" id="UP000008141"/>
    </source>
</evidence>
<reference evidence="17 18" key="1">
    <citation type="journal article" date="2010" name="Plant Cell">
        <title>The Chlorella variabilis NC64A genome reveals adaptation to photosymbiosis, coevolution with viruses, and cryptic sex.</title>
        <authorList>
            <person name="Blanc G."/>
            <person name="Duncan G."/>
            <person name="Agarkova I."/>
            <person name="Borodovsky M."/>
            <person name="Gurnon J."/>
            <person name="Kuo A."/>
            <person name="Lindquist E."/>
            <person name="Lucas S."/>
            <person name="Pangilinan J."/>
            <person name="Polle J."/>
            <person name="Salamov A."/>
            <person name="Terry A."/>
            <person name="Yamada T."/>
            <person name="Dunigan D.D."/>
            <person name="Grigoriev I.V."/>
            <person name="Claverie J.M."/>
            <person name="Van Etten J.L."/>
        </authorList>
    </citation>
    <scope>NUCLEOTIDE SEQUENCE [LARGE SCALE GENOMIC DNA]</scope>
    <source>
        <strain evidence="17 18">NC64A</strain>
    </source>
</reference>
<evidence type="ECO:0000256" key="3">
    <source>
        <dbReference type="ARBA" id="ARBA00010945"/>
    </source>
</evidence>
<dbReference type="Gene3D" id="3.30.1490.100">
    <property type="entry name" value="DNA polymerase, Y-family, little finger domain"/>
    <property type="match status" value="1"/>
</dbReference>
<evidence type="ECO:0000259" key="15">
    <source>
        <dbReference type="PROSITE" id="PS50172"/>
    </source>
</evidence>
<feature type="region of interest" description="Disordered" evidence="14">
    <location>
        <begin position="209"/>
        <end position="228"/>
    </location>
</feature>
<dbReference type="InterPro" id="IPR043128">
    <property type="entry name" value="Rev_trsase/Diguanyl_cyclase"/>
</dbReference>
<dbReference type="FunCoup" id="E1Z5S2">
    <property type="interactions" value="1286"/>
</dbReference>
<dbReference type="SMART" id="SM00292">
    <property type="entry name" value="BRCT"/>
    <property type="match status" value="1"/>
</dbReference>
<dbReference type="FunFam" id="3.40.1170.60:FF:000003">
    <property type="entry name" value="DNA polymerase eta"/>
    <property type="match status" value="1"/>
</dbReference>
<feature type="region of interest" description="Disordered" evidence="14">
    <location>
        <begin position="1063"/>
        <end position="1115"/>
    </location>
</feature>
<dbReference type="GO" id="GO:0003887">
    <property type="term" value="F:DNA-directed DNA polymerase activity"/>
    <property type="evidence" value="ECO:0007669"/>
    <property type="project" value="InterPro"/>
</dbReference>
<keyword evidence="7" id="KW-0548">Nucleotidyltransferase</keyword>
<dbReference type="Gene3D" id="3.30.70.270">
    <property type="match status" value="1"/>
</dbReference>
<evidence type="ECO:0000256" key="13">
    <source>
        <dbReference type="ARBA" id="ARBA00023242"/>
    </source>
</evidence>
<evidence type="ECO:0000256" key="10">
    <source>
        <dbReference type="ARBA" id="ARBA00022842"/>
    </source>
</evidence>
<keyword evidence="5" id="KW-0237">DNA synthesis</keyword>
<dbReference type="InterPro" id="IPR043502">
    <property type="entry name" value="DNA/RNA_pol_sf"/>
</dbReference>
<dbReference type="PANTHER" id="PTHR45990">
    <property type="entry name" value="DNA REPAIR PROTEIN REV1"/>
    <property type="match status" value="1"/>
</dbReference>
<feature type="region of interest" description="Disordered" evidence="14">
    <location>
        <begin position="852"/>
        <end position="879"/>
    </location>
</feature>
<feature type="compositionally biased region" description="Low complexity" evidence="14">
    <location>
        <begin position="209"/>
        <end position="219"/>
    </location>
</feature>
<name>E1Z5S2_CHLVA</name>
<dbReference type="AlphaFoldDB" id="E1Z5S2"/>
<keyword evidence="12" id="KW-0234">DNA repair</keyword>
<accession>E1Z5S2</accession>
<keyword evidence="9" id="KW-0227">DNA damage</keyword>
<dbReference type="GeneID" id="17358269"/>
<dbReference type="GO" id="GO:0005634">
    <property type="term" value="C:nucleus"/>
    <property type="evidence" value="ECO:0007669"/>
    <property type="project" value="UniProtKB-SubCell"/>
</dbReference>
<feature type="compositionally biased region" description="Low complexity" evidence="14">
    <location>
        <begin position="1140"/>
        <end position="1151"/>
    </location>
</feature>
<feature type="compositionally biased region" description="Low complexity" evidence="14">
    <location>
        <begin position="664"/>
        <end position="676"/>
    </location>
</feature>
<feature type="region of interest" description="Disordered" evidence="14">
    <location>
        <begin position="940"/>
        <end position="971"/>
    </location>
</feature>
<dbReference type="Pfam" id="PF16589">
    <property type="entry name" value="BRCT_2"/>
    <property type="match status" value="1"/>
</dbReference>
<evidence type="ECO:0000256" key="14">
    <source>
        <dbReference type="SAM" id="MobiDB-lite"/>
    </source>
</evidence>
<dbReference type="InterPro" id="IPR036775">
    <property type="entry name" value="DNA_pol_Y-fam_lit_finger_sf"/>
</dbReference>
<dbReference type="InterPro" id="IPR001126">
    <property type="entry name" value="UmuC"/>
</dbReference>
<dbReference type="GO" id="GO:0046872">
    <property type="term" value="F:metal ion binding"/>
    <property type="evidence" value="ECO:0007669"/>
    <property type="project" value="UniProtKB-KW"/>
</dbReference>
<dbReference type="GO" id="GO:0017125">
    <property type="term" value="F:deoxycytidyl transferase activity"/>
    <property type="evidence" value="ECO:0007669"/>
    <property type="project" value="TreeGrafter"/>
</dbReference>
<dbReference type="STRING" id="554065.E1Z5S2"/>
<dbReference type="Gene3D" id="6.10.250.1630">
    <property type="match status" value="1"/>
</dbReference>
<dbReference type="eggNOG" id="KOG2093">
    <property type="taxonomic scope" value="Eukaryota"/>
</dbReference>
<dbReference type="FunFam" id="3.30.1490.100:FF:000001">
    <property type="entry name" value="DNA repair protein REV1"/>
    <property type="match status" value="1"/>
</dbReference>
<sequence length="1264" mass="136321">MAAEQFQAQAAVLPGQQRTQLFKDVSIHCNGFTNPSHAELKQLMALHSGRFEVYYSRNTVTHVICSNLPDAKVKQLQKERSPTPVVRPEWIVDSIKAGRVLPIEDYVLWQLRDAPGQQKLKAFMQVQPAELPPSAIYGGHAGAVGSAVEQLQAVAAPAATPDGLLPAGATSTAAGAALDGHPGSPTFSFDVRTQQQRIPPPDFQQELFQQSLQQQQQQQPAAELTFEGDKSGLRYSHAGYDAEEMQRAQQIASKMRAECDMLKGPPRSSKDDPKFVDSYFRASRLHYIGTYKSRIEALMASSAGSEGPSPAPHAPGRQRTIVHLDMDCFFAAVAEAENPVFKGKPLAVCHSASSRGTGEVSTSNYEARKYGVRSGMMISQAKELCPQLVVVPYLFEQYASVSEKRTACVQPLSCDEAYLDITGLGDPLQLAAEIRAEIEATTGCTASAGVGPNLLLARIATESAKPNGQMMGLDVSKLPGVGWATGKRLAEHDIHSVADVQARSKQFLQMQLGAQQGAMLQVEPPRARKSVGAEVNWAVEVQDRLGQAGAKGRTLTLKLMRRKPGAPEPVKHMGHGICDNLSRSVTLASATDSSKEIASHCWQLLCALKVPFADIRGMGITVTRLNTDIASSSVRPGAALPARLAPAAAGQRDAFVAFFKKDQPSQVSPQQAQQGHMGEEEQQHHQQQREQQQQQQHKQDQALGGNLPPRQQQDVGQQQVVQQQMELAHSIPRPQALAASPGSAKKSPDSARQARLETVLPRQAAASPAAEDAERRQQLLHEWQGVSLSQMDASVLDALPWSVRKELIEAAAQRNAHHFQERQKQVDRSVLDALPLLLRRELEHAYGIGRARRRLPPAGPAGRRGDKAGHHGGAGSGGLLRHVSKRQRIDSFVSNPPPLGITGSGRALAAAAAARREQQMSLSQVDPSVLAELPPEVRHEVVQQLQQDDSKQHTRRQHRSRLGQQHDEERAWQQRWEEERQQQGLEEAELAAVAGGTVCGLVSRGMNGAGLERQQVDADLEQLPDAVQQFLQAADVVVAEARPNPASSLAAALAECLQQLPAQLDGDGDGVPAPRLRSPSPSQEPGSRSRGSRDAPPGSSGGSSSMDVDVPPTQLVGVDGHEVVPAEEAAAPPLAGSDRLQPSPQLPSLQQDGVQAVQRQAKCREGSHPIGSGASSSPPGSGFHRPRVQQGVQALGSSIQHAAAALLANRDLEQLRLLLLAVRRLAQRHVWFATTGGAAVDAAQARVQEVYGWRLRLEGLDLSR</sequence>
<organism evidence="18">
    <name type="scientific">Chlorella variabilis</name>
    <name type="common">Green alga</name>
    <dbReference type="NCBI Taxonomy" id="554065"/>
    <lineage>
        <taxon>Eukaryota</taxon>
        <taxon>Viridiplantae</taxon>
        <taxon>Chlorophyta</taxon>
        <taxon>core chlorophytes</taxon>
        <taxon>Trebouxiophyceae</taxon>
        <taxon>Chlorellales</taxon>
        <taxon>Chlorellaceae</taxon>
        <taxon>Chlorella clade</taxon>
        <taxon>Chlorella</taxon>
    </lineage>
</organism>
<dbReference type="RefSeq" id="XP_005850908.1">
    <property type="nucleotide sequence ID" value="XM_005850846.1"/>
</dbReference>
<dbReference type="Gene3D" id="6.10.250.1490">
    <property type="match status" value="1"/>
</dbReference>
<evidence type="ECO:0000256" key="4">
    <source>
        <dbReference type="ARBA" id="ARBA00020399"/>
    </source>
</evidence>
<evidence type="ECO:0000256" key="11">
    <source>
        <dbReference type="ARBA" id="ARBA00023125"/>
    </source>
</evidence>
<evidence type="ECO:0000256" key="5">
    <source>
        <dbReference type="ARBA" id="ARBA00022634"/>
    </source>
</evidence>
<evidence type="ECO:0000313" key="17">
    <source>
        <dbReference type="EMBL" id="EFN58806.1"/>
    </source>
</evidence>
<dbReference type="InterPro" id="IPR053848">
    <property type="entry name" value="IMS_HHH_1"/>
</dbReference>
<dbReference type="FunFam" id="3.40.50.10190:FF:000011">
    <property type="entry name" value="DNA repair protein REV1"/>
    <property type="match status" value="1"/>
</dbReference>
<dbReference type="SUPFAM" id="SSF52113">
    <property type="entry name" value="BRCT domain"/>
    <property type="match status" value="1"/>
</dbReference>
<dbReference type="InterPro" id="IPR036420">
    <property type="entry name" value="BRCT_dom_sf"/>
</dbReference>
<protein>
    <recommendedName>
        <fullName evidence="4">DNA repair protein REV1</fullName>
    </recommendedName>
</protein>
<dbReference type="SUPFAM" id="SSF56672">
    <property type="entry name" value="DNA/RNA polymerases"/>
    <property type="match status" value="1"/>
</dbReference>
<dbReference type="PROSITE" id="PS50172">
    <property type="entry name" value="BRCT"/>
    <property type="match status" value="1"/>
</dbReference>
<dbReference type="Gene3D" id="3.40.1170.60">
    <property type="match status" value="1"/>
</dbReference>
<dbReference type="Pfam" id="PF14377">
    <property type="entry name" value="UBM"/>
    <property type="match status" value="3"/>
</dbReference>
<dbReference type="GO" id="GO:0006281">
    <property type="term" value="P:DNA repair"/>
    <property type="evidence" value="ECO:0007669"/>
    <property type="project" value="UniProtKB-KW"/>
</dbReference>
<keyword evidence="11" id="KW-0238">DNA-binding</keyword>
<keyword evidence="18" id="KW-1185">Reference proteome</keyword>
<dbReference type="InterPro" id="IPR017961">
    <property type="entry name" value="DNA_pol_Y-fam_little_finger"/>
</dbReference>
<feature type="domain" description="UmuC" evidence="16">
    <location>
        <begin position="321"/>
        <end position="501"/>
    </location>
</feature>
<keyword evidence="10" id="KW-0460">Magnesium</keyword>
<dbReference type="OrthoDB" id="427711at2759"/>
<feature type="compositionally biased region" description="Low complexity" evidence="14">
    <location>
        <begin position="711"/>
        <end position="724"/>
    </location>
</feature>
<evidence type="ECO:0000256" key="7">
    <source>
        <dbReference type="ARBA" id="ARBA00022695"/>
    </source>
</evidence>
<feature type="region of interest" description="Disordered" evidence="14">
    <location>
        <begin position="1132"/>
        <end position="1186"/>
    </location>
</feature>
<evidence type="ECO:0000256" key="12">
    <source>
        <dbReference type="ARBA" id="ARBA00023204"/>
    </source>
</evidence>
<dbReference type="GO" id="GO:0003684">
    <property type="term" value="F:damaged DNA binding"/>
    <property type="evidence" value="ECO:0007669"/>
    <property type="project" value="InterPro"/>
</dbReference>
<dbReference type="InterPro" id="IPR025527">
    <property type="entry name" value="HUWE1/Rev1_UBM"/>
</dbReference>
<dbReference type="Proteomes" id="UP000008141">
    <property type="component" value="Unassembled WGS sequence"/>
</dbReference>
<dbReference type="Pfam" id="PF00817">
    <property type="entry name" value="IMS"/>
    <property type="match status" value="1"/>
</dbReference>
<dbReference type="Pfam" id="PF11799">
    <property type="entry name" value="IMS_C"/>
    <property type="match status" value="1"/>
</dbReference>
<comment type="similarity">
    <text evidence="3">Belongs to the DNA polymerase type-Y family.</text>
</comment>
<evidence type="ECO:0000259" key="16">
    <source>
        <dbReference type="PROSITE" id="PS50173"/>
    </source>
</evidence>
<feature type="region of interest" description="Disordered" evidence="14">
    <location>
        <begin position="662"/>
        <end position="726"/>
    </location>
</feature>
<keyword evidence="8" id="KW-0479">Metal-binding</keyword>
<feature type="region of interest" description="Disordered" evidence="14">
    <location>
        <begin position="734"/>
        <end position="753"/>
    </location>
</feature>
<proteinExistence type="inferred from homology"/>
<dbReference type="Pfam" id="PF21999">
    <property type="entry name" value="IMS_HHH_1"/>
    <property type="match status" value="1"/>
</dbReference>
<evidence type="ECO:0000256" key="2">
    <source>
        <dbReference type="ARBA" id="ARBA00004123"/>
    </source>
</evidence>
<dbReference type="EMBL" id="GL433837">
    <property type="protein sequence ID" value="EFN58806.1"/>
    <property type="molecule type" value="Genomic_DNA"/>
</dbReference>
<keyword evidence="13" id="KW-0539">Nucleus</keyword>
<keyword evidence="6" id="KW-0808">Transferase</keyword>
<dbReference type="CDD" id="cd17719">
    <property type="entry name" value="BRCT_Rev1"/>
    <property type="match status" value="1"/>
</dbReference>
<dbReference type="Gene3D" id="1.10.150.20">
    <property type="entry name" value="5' to 3' exonuclease, C-terminal subdomain"/>
    <property type="match status" value="1"/>
</dbReference>
<feature type="domain" description="BRCT" evidence="15">
    <location>
        <begin position="17"/>
        <end position="108"/>
    </location>
</feature>
<comment type="cofactor">
    <cofactor evidence="1">
        <name>Mg(2+)</name>
        <dbReference type="ChEBI" id="CHEBI:18420"/>
    </cofactor>
</comment>
<dbReference type="InterPro" id="IPR001357">
    <property type="entry name" value="BRCT_dom"/>
</dbReference>
<comment type="subcellular location">
    <subcellularLocation>
        <location evidence="2">Nucleus</location>
    </subcellularLocation>
</comment>
<dbReference type="SUPFAM" id="SSF100879">
    <property type="entry name" value="Lesion bypass DNA polymerase (Y-family), little finger domain"/>
    <property type="match status" value="1"/>
</dbReference>
<evidence type="ECO:0000256" key="9">
    <source>
        <dbReference type="ARBA" id="ARBA00022763"/>
    </source>
</evidence>
<feature type="compositionally biased region" description="Basic and acidic residues" evidence="14">
    <location>
        <begin position="677"/>
        <end position="688"/>
    </location>
</feature>
<dbReference type="PANTHER" id="PTHR45990:SF1">
    <property type="entry name" value="DNA REPAIR PROTEIN REV1"/>
    <property type="match status" value="1"/>
</dbReference>
<evidence type="ECO:0000256" key="6">
    <source>
        <dbReference type="ARBA" id="ARBA00022679"/>
    </source>
</evidence>
<dbReference type="KEGG" id="cvr:CHLNCDRAFT_140600"/>
<dbReference type="PROSITE" id="PS50173">
    <property type="entry name" value="UMUC"/>
    <property type="match status" value="1"/>
</dbReference>
<dbReference type="InParanoid" id="E1Z5S2"/>
<gene>
    <name evidence="17" type="ORF">CHLNCDRAFT_140600</name>
</gene>
<dbReference type="GO" id="GO:0042276">
    <property type="term" value="P:error-prone translesion synthesis"/>
    <property type="evidence" value="ECO:0007669"/>
    <property type="project" value="TreeGrafter"/>
</dbReference>
<dbReference type="Gene3D" id="3.40.50.10190">
    <property type="entry name" value="BRCT domain"/>
    <property type="match status" value="1"/>
</dbReference>
<dbReference type="GO" id="GO:0070987">
    <property type="term" value="P:error-free translesion synthesis"/>
    <property type="evidence" value="ECO:0007669"/>
    <property type="project" value="TreeGrafter"/>
</dbReference>
<evidence type="ECO:0000256" key="8">
    <source>
        <dbReference type="ARBA" id="ARBA00022723"/>
    </source>
</evidence>
<evidence type="ECO:0000256" key="1">
    <source>
        <dbReference type="ARBA" id="ARBA00001946"/>
    </source>
</evidence>
<feature type="compositionally biased region" description="Low complexity" evidence="14">
    <location>
        <begin position="1168"/>
        <end position="1182"/>
    </location>
</feature>
<feature type="compositionally biased region" description="Low complexity" evidence="14">
    <location>
        <begin position="1085"/>
        <end position="1105"/>
    </location>
</feature>